<protein>
    <recommendedName>
        <fullName evidence="2">BTB domain-containing protein</fullName>
    </recommendedName>
</protein>
<dbReference type="PROSITE" id="PS50097">
    <property type="entry name" value="BTB"/>
    <property type="match status" value="1"/>
</dbReference>
<dbReference type="EMBL" id="ML991865">
    <property type="protein sequence ID" value="KAF2229390.1"/>
    <property type="molecule type" value="Genomic_DNA"/>
</dbReference>
<dbReference type="PANTHER" id="PTHR47843:SF2">
    <property type="entry name" value="BTB DOMAIN-CONTAINING PROTEIN"/>
    <property type="match status" value="1"/>
</dbReference>
<dbReference type="InterPro" id="IPR000210">
    <property type="entry name" value="BTB/POZ_dom"/>
</dbReference>
<dbReference type="AlphaFoldDB" id="A0A6A6GV64"/>
<feature type="compositionally biased region" description="Basic and acidic residues" evidence="1">
    <location>
        <begin position="16"/>
        <end position="27"/>
    </location>
</feature>
<feature type="domain" description="BTB" evidence="2">
    <location>
        <begin position="180"/>
        <end position="243"/>
    </location>
</feature>
<evidence type="ECO:0000313" key="3">
    <source>
        <dbReference type="EMBL" id="KAF2229390.1"/>
    </source>
</evidence>
<dbReference type="Gene3D" id="3.30.710.10">
    <property type="entry name" value="Potassium Channel Kv1.1, Chain A"/>
    <property type="match status" value="1"/>
</dbReference>
<feature type="compositionally biased region" description="Polar residues" evidence="1">
    <location>
        <begin position="1"/>
        <end position="11"/>
    </location>
</feature>
<evidence type="ECO:0000259" key="2">
    <source>
        <dbReference type="PROSITE" id="PS50097"/>
    </source>
</evidence>
<dbReference type="InterPro" id="IPR011333">
    <property type="entry name" value="SKP1/BTB/POZ_sf"/>
</dbReference>
<accession>A0A6A6GV64</accession>
<keyword evidence="4" id="KW-1185">Reference proteome</keyword>
<dbReference type="PANTHER" id="PTHR47843">
    <property type="entry name" value="BTB DOMAIN-CONTAINING PROTEIN-RELATED"/>
    <property type="match status" value="1"/>
</dbReference>
<gene>
    <name evidence="3" type="ORF">EV356DRAFT_521141</name>
</gene>
<sequence>MSQSASNSSIFSLGLKEQEKQDTKDKQCVPSEPLESDKPLPSHSGLGMNTFSFANTDASIEIKASTPVEGNISTLPKQGEIKTEKHVPKSQAMPSIASMESATKARTTASEVSFAYSQTSPKVPRNDSIAAASMKRGAKGASDATLRTVEQCATGGLFDGYTCSKDEHILKSLSGNLYDEAVQLVADNTRFTVHRSLLNHFSYAFSIRLSRQSADMQSATTSLELDSSIEVVRTFRNWLYTQRFCDEIAGTRTKTLELSLLCETYLFGKEWQIRLLKNAAVNAIIEKCRHEQIYPDLRTAAHVYHNTSATDGSELRRLLVDITVQSKSLQSFSDSASQEVVSDAAPFLFDVAIAAGKRLFAMPHPLLPKYDTCVYHDHPGKESWTQDLSLDGSRS</sequence>
<organism evidence="3 4">
    <name type="scientific">Viridothelium virens</name>
    <name type="common">Speckled blister lichen</name>
    <name type="synonym">Trypethelium virens</name>
    <dbReference type="NCBI Taxonomy" id="1048519"/>
    <lineage>
        <taxon>Eukaryota</taxon>
        <taxon>Fungi</taxon>
        <taxon>Dikarya</taxon>
        <taxon>Ascomycota</taxon>
        <taxon>Pezizomycotina</taxon>
        <taxon>Dothideomycetes</taxon>
        <taxon>Dothideomycetes incertae sedis</taxon>
        <taxon>Trypetheliales</taxon>
        <taxon>Trypetheliaceae</taxon>
        <taxon>Viridothelium</taxon>
    </lineage>
</organism>
<evidence type="ECO:0000256" key="1">
    <source>
        <dbReference type="SAM" id="MobiDB-lite"/>
    </source>
</evidence>
<proteinExistence type="predicted"/>
<evidence type="ECO:0000313" key="4">
    <source>
        <dbReference type="Proteomes" id="UP000800092"/>
    </source>
</evidence>
<dbReference type="OrthoDB" id="194443at2759"/>
<reference evidence="3" key="1">
    <citation type="journal article" date="2020" name="Stud. Mycol.">
        <title>101 Dothideomycetes genomes: a test case for predicting lifestyles and emergence of pathogens.</title>
        <authorList>
            <person name="Haridas S."/>
            <person name="Albert R."/>
            <person name="Binder M."/>
            <person name="Bloem J."/>
            <person name="Labutti K."/>
            <person name="Salamov A."/>
            <person name="Andreopoulos B."/>
            <person name="Baker S."/>
            <person name="Barry K."/>
            <person name="Bills G."/>
            <person name="Bluhm B."/>
            <person name="Cannon C."/>
            <person name="Castanera R."/>
            <person name="Culley D."/>
            <person name="Daum C."/>
            <person name="Ezra D."/>
            <person name="Gonzalez J."/>
            <person name="Henrissat B."/>
            <person name="Kuo A."/>
            <person name="Liang C."/>
            <person name="Lipzen A."/>
            <person name="Lutzoni F."/>
            <person name="Magnuson J."/>
            <person name="Mondo S."/>
            <person name="Nolan M."/>
            <person name="Ohm R."/>
            <person name="Pangilinan J."/>
            <person name="Park H.-J."/>
            <person name="Ramirez L."/>
            <person name="Alfaro M."/>
            <person name="Sun H."/>
            <person name="Tritt A."/>
            <person name="Yoshinaga Y."/>
            <person name="Zwiers L.-H."/>
            <person name="Turgeon B."/>
            <person name="Goodwin S."/>
            <person name="Spatafora J."/>
            <person name="Crous P."/>
            <person name="Grigoriev I."/>
        </authorList>
    </citation>
    <scope>NUCLEOTIDE SEQUENCE</scope>
    <source>
        <strain evidence="3">Tuck. ex Michener</strain>
    </source>
</reference>
<name>A0A6A6GV64_VIRVR</name>
<dbReference type="Proteomes" id="UP000800092">
    <property type="component" value="Unassembled WGS sequence"/>
</dbReference>
<feature type="region of interest" description="Disordered" evidence="1">
    <location>
        <begin position="1"/>
        <end position="49"/>
    </location>
</feature>